<accession>A0ABT3AV19</accession>
<dbReference type="PROSITE" id="PS50893">
    <property type="entry name" value="ABC_TRANSPORTER_2"/>
    <property type="match status" value="1"/>
</dbReference>
<dbReference type="InterPro" id="IPR003593">
    <property type="entry name" value="AAA+_ATPase"/>
</dbReference>
<protein>
    <submittedName>
        <fullName evidence="11">ABC transporter ATP-binding protein/permease</fullName>
    </submittedName>
</protein>
<keyword evidence="4" id="KW-0547">Nucleotide-binding</keyword>
<dbReference type="PROSITE" id="PS50929">
    <property type="entry name" value="ABC_TM1F"/>
    <property type="match status" value="1"/>
</dbReference>
<evidence type="ECO:0000313" key="11">
    <source>
        <dbReference type="EMBL" id="MCV3212967.1"/>
    </source>
</evidence>
<keyword evidence="2" id="KW-0813">Transport</keyword>
<comment type="caution">
    <text evidence="11">The sequence shown here is derived from an EMBL/GenBank/DDBJ whole genome shotgun (WGS) entry which is preliminary data.</text>
</comment>
<dbReference type="Gene3D" id="3.40.50.300">
    <property type="entry name" value="P-loop containing nucleotide triphosphate hydrolases"/>
    <property type="match status" value="1"/>
</dbReference>
<feature type="domain" description="ABC transmembrane type-1" evidence="10">
    <location>
        <begin position="121"/>
        <end position="403"/>
    </location>
</feature>
<feature type="transmembrane region" description="Helical" evidence="8">
    <location>
        <begin position="117"/>
        <end position="139"/>
    </location>
</feature>
<dbReference type="InterPro" id="IPR036640">
    <property type="entry name" value="ABC1_TM_sf"/>
</dbReference>
<dbReference type="InterPro" id="IPR027417">
    <property type="entry name" value="P-loop_NTPase"/>
</dbReference>
<dbReference type="Proteomes" id="UP001526143">
    <property type="component" value="Unassembled WGS sequence"/>
</dbReference>
<dbReference type="Pfam" id="PF00005">
    <property type="entry name" value="ABC_tran"/>
    <property type="match status" value="1"/>
</dbReference>
<feature type="domain" description="ABC transporter" evidence="9">
    <location>
        <begin position="440"/>
        <end position="660"/>
    </location>
</feature>
<keyword evidence="3 8" id="KW-0812">Transmembrane</keyword>
<dbReference type="PANTHER" id="PTHR11384:SF59">
    <property type="entry name" value="LYSOSOMAL COBALAMIN TRANSPORTER ABCD4"/>
    <property type="match status" value="1"/>
</dbReference>
<dbReference type="GO" id="GO:0005524">
    <property type="term" value="F:ATP binding"/>
    <property type="evidence" value="ECO:0007669"/>
    <property type="project" value="UniProtKB-KW"/>
</dbReference>
<dbReference type="RefSeq" id="WP_263744470.1">
    <property type="nucleotide sequence ID" value="NZ_JAOWRF010000084.1"/>
</dbReference>
<evidence type="ECO:0000313" key="12">
    <source>
        <dbReference type="Proteomes" id="UP001526143"/>
    </source>
</evidence>
<dbReference type="SMART" id="SM00382">
    <property type="entry name" value="AAA"/>
    <property type="match status" value="1"/>
</dbReference>
<keyword evidence="7 8" id="KW-0472">Membrane</keyword>
<feature type="transmembrane region" description="Helical" evidence="8">
    <location>
        <begin position="34"/>
        <end position="56"/>
    </location>
</feature>
<dbReference type="InterPro" id="IPR011527">
    <property type="entry name" value="ABC1_TM_dom"/>
</dbReference>
<dbReference type="Pfam" id="PF06472">
    <property type="entry name" value="ABC_membrane_2"/>
    <property type="match status" value="1"/>
</dbReference>
<evidence type="ECO:0000259" key="10">
    <source>
        <dbReference type="PROSITE" id="PS50929"/>
    </source>
</evidence>
<name>A0ABT3AV19_9CYAN</name>
<evidence type="ECO:0000256" key="1">
    <source>
        <dbReference type="ARBA" id="ARBA00004651"/>
    </source>
</evidence>
<dbReference type="EMBL" id="JAOWRF010000084">
    <property type="protein sequence ID" value="MCV3212967.1"/>
    <property type="molecule type" value="Genomic_DNA"/>
</dbReference>
<proteinExistence type="predicted"/>
<keyword evidence="5 11" id="KW-0067">ATP-binding</keyword>
<evidence type="ECO:0000259" key="9">
    <source>
        <dbReference type="PROSITE" id="PS50893"/>
    </source>
</evidence>
<dbReference type="CDD" id="cd03223">
    <property type="entry name" value="ABCD_peroxisomal_ALDP"/>
    <property type="match status" value="1"/>
</dbReference>
<evidence type="ECO:0000256" key="2">
    <source>
        <dbReference type="ARBA" id="ARBA00022448"/>
    </source>
</evidence>
<dbReference type="SUPFAM" id="SSF90123">
    <property type="entry name" value="ABC transporter transmembrane region"/>
    <property type="match status" value="1"/>
</dbReference>
<keyword evidence="6 8" id="KW-1133">Transmembrane helix</keyword>
<evidence type="ECO:0000256" key="5">
    <source>
        <dbReference type="ARBA" id="ARBA00022840"/>
    </source>
</evidence>
<reference evidence="11 12" key="1">
    <citation type="submission" date="2022-10" db="EMBL/GenBank/DDBJ databases">
        <title>Identification of biosynthetic pathway for the production of the potent trypsin inhibitor radiosumin.</title>
        <authorList>
            <person name="Fewer D.P."/>
            <person name="Delbaje E."/>
            <person name="Ouyang X."/>
            <person name="Agostino P.D."/>
            <person name="Wahlsten M."/>
            <person name="Jokela J."/>
            <person name="Permi P."/>
            <person name="Haapaniemi E."/>
            <person name="Koistinen H."/>
        </authorList>
    </citation>
    <scope>NUCLEOTIDE SEQUENCE [LARGE SCALE GENOMIC DNA]</scope>
    <source>
        <strain evidence="11 12">NIES-515</strain>
    </source>
</reference>
<dbReference type="InterPro" id="IPR050835">
    <property type="entry name" value="ABC_transporter_sub-D"/>
</dbReference>
<organism evidence="11 12">
    <name type="scientific">Plectonema radiosum NIES-515</name>
    <dbReference type="NCBI Taxonomy" id="2986073"/>
    <lineage>
        <taxon>Bacteria</taxon>
        <taxon>Bacillati</taxon>
        <taxon>Cyanobacteriota</taxon>
        <taxon>Cyanophyceae</taxon>
        <taxon>Oscillatoriophycideae</taxon>
        <taxon>Oscillatoriales</taxon>
        <taxon>Microcoleaceae</taxon>
        <taxon>Plectonema</taxon>
    </lineage>
</organism>
<evidence type="ECO:0000256" key="6">
    <source>
        <dbReference type="ARBA" id="ARBA00022989"/>
    </source>
</evidence>
<dbReference type="Gene3D" id="1.20.1560.10">
    <property type="entry name" value="ABC transporter type 1, transmembrane domain"/>
    <property type="match status" value="1"/>
</dbReference>
<feature type="transmembrane region" description="Helical" evidence="8">
    <location>
        <begin position="159"/>
        <end position="179"/>
    </location>
</feature>
<feature type="transmembrane region" description="Helical" evidence="8">
    <location>
        <begin position="87"/>
        <end position="105"/>
    </location>
</feature>
<evidence type="ECO:0000256" key="8">
    <source>
        <dbReference type="SAM" id="Phobius"/>
    </source>
</evidence>
<keyword evidence="12" id="KW-1185">Reference proteome</keyword>
<evidence type="ECO:0000256" key="4">
    <source>
        <dbReference type="ARBA" id="ARBA00022741"/>
    </source>
</evidence>
<dbReference type="InterPro" id="IPR003439">
    <property type="entry name" value="ABC_transporter-like_ATP-bd"/>
</dbReference>
<sequence length="665" mass="76207">MSEIHRFERQLGQRFLALVQPYWYPRSDNRRGTFVGVLLLLMAFLSIASFALVSVISLGGQQYFPEIINNIAPGLVDYISQIIKSPVIYFIGLLLLATIAGFFYYRKQLIEEWRPWLMLTIILLLLLSSTGVNVLSSYVNRDLITAMAQQQMSKYIPLLLLYGGSLIVIVPLMVFSNYIKKKLCLYWQEWLTNYFLDQYLYNRAYYELKTNLDIDNPDQRISKEVESFTQTILDFFVAMLNQVVNLIAYGIVLWTISKILFIALLSYSLLINLIVIFFSKGLVNLNVEKLQYEANFRYSLVRLRDNAESIAFSRGENQESSILKRRFTMLMENLNLIIGWERNIELLTVSYQNSIFILPYLTIGTLYFNGQIELGTVTQASILCFQLSGALAVIIRRFDTLSALAAVVNRLATLAEVLVASKRQGQESTIEILEDNRFALEAMTLQTPNGEQTLVKDLSFSLEPGESILIMGASGLGKSSLLRAIANLWNTGKGRIVRPNLEEIMFLPQRPYMILGSLREQLLYPKTNRQIQDEELESLLQQVNLPELLSKVGGFDSELDWSSFLSIGEQQRLAFARLLLNRPRYAFLDEATSALDQQNEKHLYQQLKQSETTFISVGHRESLLNYHQQVLELFSDSSWQLIPVQNFIERLEKIPNPQLPEVIGS</sequence>
<dbReference type="SUPFAM" id="SSF52540">
    <property type="entry name" value="P-loop containing nucleoside triphosphate hydrolases"/>
    <property type="match status" value="1"/>
</dbReference>
<comment type="subcellular location">
    <subcellularLocation>
        <location evidence="1">Cell membrane</location>
        <topology evidence="1">Multi-pass membrane protein</topology>
    </subcellularLocation>
</comment>
<evidence type="ECO:0000256" key="3">
    <source>
        <dbReference type="ARBA" id="ARBA00022692"/>
    </source>
</evidence>
<dbReference type="PANTHER" id="PTHR11384">
    <property type="entry name" value="ATP-BINDING CASSETTE, SUB-FAMILY D MEMBER"/>
    <property type="match status" value="1"/>
</dbReference>
<gene>
    <name evidence="11" type="ORF">OGM63_05395</name>
</gene>
<evidence type="ECO:0000256" key="7">
    <source>
        <dbReference type="ARBA" id="ARBA00023136"/>
    </source>
</evidence>